<organism evidence="1">
    <name type="scientific">Lotus japonicus</name>
    <name type="common">Lotus corniculatus var. japonicus</name>
    <dbReference type="NCBI Taxonomy" id="34305"/>
    <lineage>
        <taxon>Eukaryota</taxon>
        <taxon>Viridiplantae</taxon>
        <taxon>Streptophyta</taxon>
        <taxon>Embryophyta</taxon>
        <taxon>Tracheophyta</taxon>
        <taxon>Spermatophyta</taxon>
        <taxon>Magnoliopsida</taxon>
        <taxon>eudicotyledons</taxon>
        <taxon>Gunneridae</taxon>
        <taxon>Pentapetalae</taxon>
        <taxon>rosids</taxon>
        <taxon>fabids</taxon>
        <taxon>Fabales</taxon>
        <taxon>Fabaceae</taxon>
        <taxon>Papilionoideae</taxon>
        <taxon>50 kb inversion clade</taxon>
        <taxon>NPAAA clade</taxon>
        <taxon>Hologalegina</taxon>
        <taxon>robinioid clade</taxon>
        <taxon>Loteae</taxon>
        <taxon>Lotus</taxon>
    </lineage>
</organism>
<accession>I3T366</accession>
<protein>
    <submittedName>
        <fullName evidence="1">Uncharacterized protein</fullName>
    </submittedName>
</protein>
<name>I3T366_LOTJA</name>
<dbReference type="EMBL" id="BT147164">
    <property type="protein sequence ID" value="AFK46958.1"/>
    <property type="molecule type" value="mRNA"/>
</dbReference>
<proteinExistence type="evidence at transcript level"/>
<reference evidence="1" key="1">
    <citation type="submission" date="2012-05" db="EMBL/GenBank/DDBJ databases">
        <authorList>
            <person name="Krishnakumar V."/>
            <person name="Cheung F."/>
            <person name="Xiao Y."/>
            <person name="Chan A."/>
            <person name="Moskal W.A."/>
            <person name="Town C.D."/>
        </authorList>
    </citation>
    <scope>NUCLEOTIDE SEQUENCE</scope>
</reference>
<evidence type="ECO:0000313" key="1">
    <source>
        <dbReference type="EMBL" id="AFK46958.1"/>
    </source>
</evidence>
<dbReference type="AlphaFoldDB" id="I3T366"/>
<sequence>MLVLMARSVTRISSPEWSLSNCCYSNPFAFSFLFCLISCVCFSFRSSEPIN</sequence>